<dbReference type="EMBL" id="LSRQ01004555">
    <property type="protein sequence ID" value="OAY69119.1"/>
    <property type="molecule type" value="Genomic_DNA"/>
</dbReference>
<dbReference type="Proteomes" id="UP000092600">
    <property type="component" value="Unassembled WGS sequence"/>
</dbReference>
<feature type="compositionally biased region" description="Basic residues" evidence="1">
    <location>
        <begin position="11"/>
        <end position="20"/>
    </location>
</feature>
<dbReference type="AlphaFoldDB" id="A0A199UWH6"/>
<feature type="compositionally biased region" description="Basic and acidic residues" evidence="1">
    <location>
        <begin position="1"/>
        <end position="10"/>
    </location>
</feature>
<sequence length="259" mass="28963">MGCGDEEHNSATRKVKRMRSSSHSGNPQIPPFRSPIAVSVILKKAESNEGLSMPSIYNDMYRAKLSIKAVHGDDERKYGPFLVVIDSHWNAVFNHPLYVAAYFLNPSFRYRPDFMALPEVIRGLNECITRLESDNVRRVSAASQISDFVFAKADFGTDLALSTRMELDPERLLESWVVEIDKAASPGGEETLYNETEQEPYLKEVNENMHLDATSRKPHTSSIPLPEVVESLEVHPASMATASEEDGGDLNFLDDDLSD</sequence>
<proteinExistence type="predicted"/>
<feature type="region of interest" description="Disordered" evidence="1">
    <location>
        <begin position="1"/>
        <end position="30"/>
    </location>
</feature>
<organism evidence="2 3">
    <name type="scientific">Ananas comosus</name>
    <name type="common">Pineapple</name>
    <name type="synonym">Ananas ananas</name>
    <dbReference type="NCBI Taxonomy" id="4615"/>
    <lineage>
        <taxon>Eukaryota</taxon>
        <taxon>Viridiplantae</taxon>
        <taxon>Streptophyta</taxon>
        <taxon>Embryophyta</taxon>
        <taxon>Tracheophyta</taxon>
        <taxon>Spermatophyta</taxon>
        <taxon>Magnoliopsida</taxon>
        <taxon>Liliopsida</taxon>
        <taxon>Poales</taxon>
        <taxon>Bromeliaceae</taxon>
        <taxon>Bromelioideae</taxon>
        <taxon>Ananas</taxon>
    </lineage>
</organism>
<dbReference type="STRING" id="4615.A0A199UWH6"/>
<feature type="compositionally biased region" description="Acidic residues" evidence="1">
    <location>
        <begin position="243"/>
        <end position="259"/>
    </location>
</feature>
<gene>
    <name evidence="2" type="ORF">ACMD2_02481</name>
</gene>
<feature type="region of interest" description="Disordered" evidence="1">
    <location>
        <begin position="236"/>
        <end position="259"/>
    </location>
</feature>
<protein>
    <submittedName>
        <fullName evidence="2">Uncharacterized protein</fullName>
    </submittedName>
</protein>
<comment type="caution">
    <text evidence="2">The sequence shown here is derived from an EMBL/GenBank/DDBJ whole genome shotgun (WGS) entry which is preliminary data.</text>
</comment>
<dbReference type="InterPro" id="IPR012337">
    <property type="entry name" value="RNaseH-like_sf"/>
</dbReference>
<evidence type="ECO:0000256" key="1">
    <source>
        <dbReference type="SAM" id="MobiDB-lite"/>
    </source>
</evidence>
<name>A0A199UWH6_ANACO</name>
<evidence type="ECO:0000313" key="3">
    <source>
        <dbReference type="Proteomes" id="UP000092600"/>
    </source>
</evidence>
<reference evidence="2 3" key="1">
    <citation type="journal article" date="2016" name="DNA Res.">
        <title>The draft genome of MD-2 pineapple using hybrid error correction of long reads.</title>
        <authorList>
            <person name="Redwan R.M."/>
            <person name="Saidin A."/>
            <person name="Kumar S.V."/>
        </authorList>
    </citation>
    <scope>NUCLEOTIDE SEQUENCE [LARGE SCALE GENOMIC DNA]</scope>
    <source>
        <strain evidence="3">cv. MD2</strain>
        <tissue evidence="2">Leaf</tissue>
    </source>
</reference>
<accession>A0A199UWH6</accession>
<evidence type="ECO:0000313" key="2">
    <source>
        <dbReference type="EMBL" id="OAY69119.1"/>
    </source>
</evidence>
<dbReference type="SUPFAM" id="SSF53098">
    <property type="entry name" value="Ribonuclease H-like"/>
    <property type="match status" value="1"/>
</dbReference>